<dbReference type="SUPFAM" id="SSF53474">
    <property type="entry name" value="alpha/beta-Hydrolases"/>
    <property type="match status" value="1"/>
</dbReference>
<gene>
    <name evidence="2" type="ORF">DCC88_11345</name>
</gene>
<dbReference type="AlphaFoldDB" id="A0A369KQS4"/>
<dbReference type="InterPro" id="IPR050261">
    <property type="entry name" value="FrsA_esterase"/>
</dbReference>
<comment type="caution">
    <text evidence="2">The sequence shown here is derived from an EMBL/GenBank/DDBJ whole genome shotgun (WGS) entry which is preliminary data.</text>
</comment>
<dbReference type="Proteomes" id="UP000253934">
    <property type="component" value="Unassembled WGS sequence"/>
</dbReference>
<dbReference type="InterPro" id="IPR029058">
    <property type="entry name" value="AB_hydrolase_fold"/>
</dbReference>
<accession>A0A369KQS4</accession>
<dbReference type="EMBL" id="QOVW01000096">
    <property type="protein sequence ID" value="RDB35217.1"/>
    <property type="molecule type" value="Genomic_DNA"/>
</dbReference>
<sequence length="238" mass="26777">MKTTNIDYRVEDTTCTGYLVEPQTQGYKVPGIVMYTNFWGVNEKQKRVAEKLATMGCCVLVADMYGNQQCGSTFDESAKLMSSVTQNFETYKKRILAPYELLKRNPIVKHNKIFSIGYCFGGASSLLLARMTSDLHGAISVHGLLNSQLRATPQQKMPKMLVLHGARDPMVSEEDIKNFHHEMKACQADYTFISFGLSTHAFTNTDAAGNETTAYNFLADMRSNYLIEQFIKEDFVNA</sequence>
<evidence type="ECO:0000313" key="3">
    <source>
        <dbReference type="Proteomes" id="UP000253934"/>
    </source>
</evidence>
<proteinExistence type="predicted"/>
<dbReference type="Pfam" id="PF01738">
    <property type="entry name" value="DLH"/>
    <property type="match status" value="1"/>
</dbReference>
<name>A0A369KQS4_9BACT</name>
<dbReference type="GO" id="GO:0016787">
    <property type="term" value="F:hydrolase activity"/>
    <property type="evidence" value="ECO:0007669"/>
    <property type="project" value="InterPro"/>
</dbReference>
<reference evidence="2" key="1">
    <citation type="submission" date="2018-04" db="EMBL/GenBank/DDBJ databases">
        <title>Draft genome sequence of the Candidatus Spirobacillus cienkowskii, a pathogen of freshwater Daphnia species, reconstructed from hemolymph metagenomic reads.</title>
        <authorList>
            <person name="Bresciani L."/>
            <person name="Lemos L.N."/>
            <person name="Wale N."/>
            <person name="Lin J.Y."/>
            <person name="Fernandes G.R."/>
            <person name="Duffy M.A."/>
            <person name="Rodrigues J.M."/>
        </authorList>
    </citation>
    <scope>NUCLEOTIDE SEQUENCE [LARGE SCALE GENOMIC DNA]</scope>
    <source>
        <strain evidence="2">Binning01</strain>
    </source>
</reference>
<dbReference type="PANTHER" id="PTHR22946:SF0">
    <property type="entry name" value="DIENELACTONE HYDROLASE DOMAIN-CONTAINING PROTEIN"/>
    <property type="match status" value="1"/>
</dbReference>
<evidence type="ECO:0000313" key="2">
    <source>
        <dbReference type="EMBL" id="RDB35217.1"/>
    </source>
</evidence>
<feature type="domain" description="Dienelactone hydrolase" evidence="1">
    <location>
        <begin position="17"/>
        <end position="232"/>
    </location>
</feature>
<evidence type="ECO:0000259" key="1">
    <source>
        <dbReference type="Pfam" id="PF01738"/>
    </source>
</evidence>
<keyword evidence="3" id="KW-1185">Reference proteome</keyword>
<dbReference type="InterPro" id="IPR002925">
    <property type="entry name" value="Dienelactn_hydro"/>
</dbReference>
<dbReference type="Gene3D" id="3.40.50.1820">
    <property type="entry name" value="alpha/beta hydrolase"/>
    <property type="match status" value="1"/>
</dbReference>
<dbReference type="PANTHER" id="PTHR22946">
    <property type="entry name" value="DIENELACTONE HYDROLASE DOMAIN-CONTAINING PROTEIN-RELATED"/>
    <property type="match status" value="1"/>
</dbReference>
<organism evidence="2 3">
    <name type="scientific">Spirobacillus cienkowskii</name>
    <dbReference type="NCBI Taxonomy" id="495820"/>
    <lineage>
        <taxon>Bacteria</taxon>
        <taxon>Pseudomonadati</taxon>
        <taxon>Bdellovibrionota</taxon>
        <taxon>Oligoflexia</taxon>
        <taxon>Silvanigrellales</taxon>
        <taxon>Spirobacillus</taxon>
    </lineage>
</organism>
<protein>
    <recommendedName>
        <fullName evidence="1">Dienelactone hydrolase domain-containing protein</fullName>
    </recommendedName>
</protein>